<evidence type="ECO:0000256" key="1">
    <source>
        <dbReference type="SAM" id="SignalP"/>
    </source>
</evidence>
<dbReference type="RefSeq" id="WP_191593379.1">
    <property type="nucleotide sequence ID" value="NZ_JACYFC010000001.1"/>
</dbReference>
<dbReference type="Pfam" id="PF00496">
    <property type="entry name" value="SBP_bac_5"/>
    <property type="match status" value="1"/>
</dbReference>
<accession>A0ABR8NVC8</accession>
<dbReference type="PIRSF" id="PIRSF002741">
    <property type="entry name" value="MppA"/>
    <property type="match status" value="1"/>
</dbReference>
<organism evidence="3 4">
    <name type="scientific">Marinomonas colpomeniae</name>
    <dbReference type="NCBI Taxonomy" id="2774408"/>
    <lineage>
        <taxon>Bacteria</taxon>
        <taxon>Pseudomonadati</taxon>
        <taxon>Pseudomonadota</taxon>
        <taxon>Gammaproteobacteria</taxon>
        <taxon>Oceanospirillales</taxon>
        <taxon>Oceanospirillaceae</taxon>
        <taxon>Marinomonas</taxon>
    </lineage>
</organism>
<evidence type="ECO:0000313" key="4">
    <source>
        <dbReference type="Proteomes" id="UP000604161"/>
    </source>
</evidence>
<evidence type="ECO:0000259" key="2">
    <source>
        <dbReference type="Pfam" id="PF00496"/>
    </source>
</evidence>
<dbReference type="SUPFAM" id="SSF53850">
    <property type="entry name" value="Periplasmic binding protein-like II"/>
    <property type="match status" value="1"/>
</dbReference>
<dbReference type="Proteomes" id="UP000604161">
    <property type="component" value="Unassembled WGS sequence"/>
</dbReference>
<protein>
    <submittedName>
        <fullName evidence="3">ABC transporter substrate-binding protein</fullName>
    </submittedName>
</protein>
<evidence type="ECO:0000313" key="3">
    <source>
        <dbReference type="EMBL" id="MBD5770007.1"/>
    </source>
</evidence>
<dbReference type="EMBL" id="JACYFC010000001">
    <property type="protein sequence ID" value="MBD5770007.1"/>
    <property type="molecule type" value="Genomic_DNA"/>
</dbReference>
<dbReference type="PANTHER" id="PTHR30290:SF34">
    <property type="entry name" value="ABC TRANSPORTER, PERIPLASMIC OLIGO-PEPTIDE BINDING PROTEIN, PUTATIVE-RELATED"/>
    <property type="match status" value="1"/>
</dbReference>
<keyword evidence="1" id="KW-0732">Signal</keyword>
<sequence>MKLIFNKTRRIVSTASLVLALSASCVFPNLASASTPKDSLVVGWQFDDIITLDTAEIFEFSGSEIAGNTYDRLIGFDPNDVSKIFGVAAESWTVSKDGKTFTFKMRKGVTFSSGNKMTAEDAAFSLQRAVILDKSPAFILTQFGFNEDNVKDKIKAVDAHTLTIETDKAYAPTFVLYCLTATVASIVDKTEVMKHEADGDMGFAWLRTNYAGSGPYKIEQWKPSEIVVLSANKNYWAGAPEMKNVFIRHIAESSVQQLLLEKGDIDIARNLDTEQLKSLAGSTDVKLLKKGKGSLYYLSMNMKNPILAKPKVQEALKYLIDYKGLEETVWAGRGQVQQAFLPKGFLGALEDQPFSLDVEKAKALLAEAGYPNGFDIELIVRNKSIRIDTAKSIQTTFAKAGINVKLIPMDGKQVLTTYRARKHQLFFGSWGPDYQDPHTNADTFAKNLDNSDDAKSKPVAWRNAYEPKQMTKDTLAALLEPDSNKRANMYLAIQKAHQKSAPFAFIMQEQEVAGIRENVDGYVLGPSFDTNYYKDVVKK</sequence>
<keyword evidence="4" id="KW-1185">Reference proteome</keyword>
<name>A0ABR8NVC8_9GAMM</name>
<reference evidence="3 4" key="1">
    <citation type="submission" date="2020-09" db="EMBL/GenBank/DDBJ databases">
        <title>Marinomonas sp. nov., isolated from the cysticercosis algae of Qingdao, China.</title>
        <authorList>
            <person name="Sun X."/>
        </authorList>
    </citation>
    <scope>NUCLEOTIDE SEQUENCE [LARGE SCALE GENOMIC DNA]</scope>
    <source>
        <strain evidence="3 4">SM2066</strain>
    </source>
</reference>
<feature type="domain" description="Solute-binding protein family 5" evidence="2">
    <location>
        <begin position="87"/>
        <end position="450"/>
    </location>
</feature>
<comment type="caution">
    <text evidence="3">The sequence shown here is derived from an EMBL/GenBank/DDBJ whole genome shotgun (WGS) entry which is preliminary data.</text>
</comment>
<dbReference type="Gene3D" id="3.40.190.10">
    <property type="entry name" value="Periplasmic binding protein-like II"/>
    <property type="match status" value="1"/>
</dbReference>
<gene>
    <name evidence="3" type="ORF">IF202_03015</name>
</gene>
<feature type="signal peptide" evidence="1">
    <location>
        <begin position="1"/>
        <end position="33"/>
    </location>
</feature>
<dbReference type="PROSITE" id="PS51257">
    <property type="entry name" value="PROKAR_LIPOPROTEIN"/>
    <property type="match status" value="1"/>
</dbReference>
<dbReference type="CDD" id="cd08512">
    <property type="entry name" value="PBP2_NikA_DppA_OppA_like_7"/>
    <property type="match status" value="1"/>
</dbReference>
<dbReference type="InterPro" id="IPR000914">
    <property type="entry name" value="SBP_5_dom"/>
</dbReference>
<feature type="chain" id="PRO_5045715200" evidence="1">
    <location>
        <begin position="34"/>
        <end position="539"/>
    </location>
</feature>
<dbReference type="InterPro" id="IPR039424">
    <property type="entry name" value="SBP_5"/>
</dbReference>
<dbReference type="InterPro" id="IPR030678">
    <property type="entry name" value="Peptide/Ni-bd"/>
</dbReference>
<dbReference type="PANTHER" id="PTHR30290">
    <property type="entry name" value="PERIPLASMIC BINDING COMPONENT OF ABC TRANSPORTER"/>
    <property type="match status" value="1"/>
</dbReference>
<dbReference type="Gene3D" id="3.90.76.10">
    <property type="entry name" value="Dipeptide-binding Protein, Domain 1"/>
    <property type="match status" value="1"/>
</dbReference>
<proteinExistence type="predicted"/>
<dbReference type="Gene3D" id="3.10.105.10">
    <property type="entry name" value="Dipeptide-binding Protein, Domain 3"/>
    <property type="match status" value="1"/>
</dbReference>